<dbReference type="Pfam" id="PF13576">
    <property type="entry name" value="Pentapeptide_3"/>
    <property type="match status" value="1"/>
</dbReference>
<dbReference type="Gene3D" id="2.160.20.80">
    <property type="entry name" value="E3 ubiquitin-protein ligase SopA"/>
    <property type="match status" value="1"/>
</dbReference>
<dbReference type="Proteomes" id="UP000186883">
    <property type="component" value="Unassembled WGS sequence"/>
</dbReference>
<feature type="transmembrane region" description="Helical" evidence="2">
    <location>
        <begin position="57"/>
        <end position="82"/>
    </location>
</feature>
<reference evidence="3 5" key="1">
    <citation type="submission" date="2015-12" db="EMBL/GenBank/DDBJ databases">
        <title>Amycolatopsis regifaucium genome sequencing and assembly.</title>
        <authorList>
            <person name="Mayilraj S."/>
        </authorList>
    </citation>
    <scope>NUCLEOTIDE SEQUENCE [LARGE SCALE GENOMIC DNA]</scope>
    <source>
        <strain evidence="3 5">GY080</strain>
    </source>
</reference>
<proteinExistence type="predicted"/>
<protein>
    <recommendedName>
        <fullName evidence="7">Pentapeptide repeat-containing protein</fullName>
    </recommendedName>
</protein>
<gene>
    <name evidence="4" type="ORF">ATP06_0227885</name>
    <name evidence="3" type="ORF">AVL48_27810</name>
</gene>
<evidence type="ECO:0000256" key="1">
    <source>
        <dbReference type="SAM" id="MobiDB-lite"/>
    </source>
</evidence>
<dbReference type="AlphaFoldDB" id="A0A154MNY0"/>
<sequence>MQVGAVGAKVKYVDFSPSVSAADGVSSAGNAVPPQRDGGGMLTRARFRRHSPSAVSWWHPVLVLVVPVVVVIAIAVFVFLRVLEHSSSSGRLELIRTALAVGAGTGAIMTLVLAWRRQWSAEHDAAERRLTELYVKAVEQLGSDQAPVRHGALYALERVAQDNPDHRQTVVDVICAYLRAPYIPPADKPGARRLGGLAASPRKPRTRGALPRRNPIPSPTADGDERRQEREVRLTAQRILTRHLDPGDRPRRPLHTFWPGIDLDLSAATLINLDLRRCHVRTATFTGATFIGWAGFSKATFTAKAGFSDATFTGNAWFSGATFAGYAWFSGATFIENAWFGGATFTEYAGFEEATFGGDAGFKAATFGAGSWNGAWFSQFASMVGATADPSSAKWPPGWALKDAATDRKNKRVPLIPEPAVLPA</sequence>
<dbReference type="EMBL" id="LQCI01000009">
    <property type="protein sequence ID" value="KZB86004.1"/>
    <property type="molecule type" value="Genomic_DNA"/>
</dbReference>
<dbReference type="EMBL" id="LOBU02000019">
    <property type="protein sequence ID" value="OKA04895.1"/>
    <property type="molecule type" value="Genomic_DNA"/>
</dbReference>
<evidence type="ECO:0000313" key="4">
    <source>
        <dbReference type="EMBL" id="OKA04895.1"/>
    </source>
</evidence>
<name>A0A154MNY0_9PSEU</name>
<evidence type="ECO:0000313" key="6">
    <source>
        <dbReference type="Proteomes" id="UP000186883"/>
    </source>
</evidence>
<comment type="caution">
    <text evidence="3">The sequence shown here is derived from an EMBL/GenBank/DDBJ whole genome shotgun (WGS) entry which is preliminary data.</text>
</comment>
<organism evidence="3 5">
    <name type="scientific">Amycolatopsis regifaucium</name>
    <dbReference type="NCBI Taxonomy" id="546365"/>
    <lineage>
        <taxon>Bacteria</taxon>
        <taxon>Bacillati</taxon>
        <taxon>Actinomycetota</taxon>
        <taxon>Actinomycetes</taxon>
        <taxon>Pseudonocardiales</taxon>
        <taxon>Pseudonocardiaceae</taxon>
        <taxon>Amycolatopsis</taxon>
    </lineage>
</organism>
<evidence type="ECO:0000313" key="5">
    <source>
        <dbReference type="Proteomes" id="UP000076321"/>
    </source>
</evidence>
<keyword evidence="2" id="KW-0812">Transmembrane</keyword>
<evidence type="ECO:0000313" key="3">
    <source>
        <dbReference type="EMBL" id="KZB86004.1"/>
    </source>
</evidence>
<dbReference type="Proteomes" id="UP000076321">
    <property type="component" value="Unassembled WGS sequence"/>
</dbReference>
<feature type="region of interest" description="Disordered" evidence="1">
    <location>
        <begin position="189"/>
        <end position="230"/>
    </location>
</feature>
<evidence type="ECO:0008006" key="7">
    <source>
        <dbReference type="Google" id="ProtNLM"/>
    </source>
</evidence>
<feature type="transmembrane region" description="Helical" evidence="2">
    <location>
        <begin position="94"/>
        <end position="115"/>
    </location>
</feature>
<evidence type="ECO:0000256" key="2">
    <source>
        <dbReference type="SAM" id="Phobius"/>
    </source>
</evidence>
<dbReference type="InterPro" id="IPR001646">
    <property type="entry name" value="5peptide_repeat"/>
</dbReference>
<keyword evidence="2" id="KW-1133">Transmembrane helix</keyword>
<reference evidence="4 6" key="2">
    <citation type="submission" date="2016-11" db="EMBL/GenBank/DDBJ databases">
        <title>Genome sequencing of Amycolatopsis regifaucium.</title>
        <authorList>
            <person name="Mayilraj S."/>
            <person name="Kaur N."/>
        </authorList>
    </citation>
    <scope>NUCLEOTIDE SEQUENCE [LARGE SCALE GENOMIC DNA]</scope>
    <source>
        <strain evidence="4 6">GY080</strain>
    </source>
</reference>
<keyword evidence="2" id="KW-0472">Membrane</keyword>
<keyword evidence="6" id="KW-1185">Reference proteome</keyword>
<accession>A0A154MNY0</accession>
<dbReference type="SUPFAM" id="SSF141571">
    <property type="entry name" value="Pentapeptide repeat-like"/>
    <property type="match status" value="1"/>
</dbReference>